<name>A0A7W9H5A6_9ACTN</name>
<feature type="region of interest" description="Disordered" evidence="1">
    <location>
        <begin position="71"/>
        <end position="97"/>
    </location>
</feature>
<evidence type="ECO:0000256" key="1">
    <source>
        <dbReference type="SAM" id="MobiDB-lite"/>
    </source>
</evidence>
<dbReference type="RefSeq" id="WP_184985458.1">
    <property type="nucleotide sequence ID" value="NZ_JACHNE010000001.1"/>
</dbReference>
<organism evidence="2 3">
    <name type="scientific">Streptomyces caelestis</name>
    <dbReference type="NCBI Taxonomy" id="36816"/>
    <lineage>
        <taxon>Bacteria</taxon>
        <taxon>Bacillati</taxon>
        <taxon>Actinomycetota</taxon>
        <taxon>Actinomycetes</taxon>
        <taxon>Kitasatosporales</taxon>
        <taxon>Streptomycetaceae</taxon>
        <taxon>Streptomyces</taxon>
    </lineage>
</organism>
<evidence type="ECO:0000313" key="2">
    <source>
        <dbReference type="EMBL" id="MBB5795855.1"/>
    </source>
</evidence>
<protein>
    <submittedName>
        <fullName evidence="2">Uncharacterized protein</fullName>
    </submittedName>
</protein>
<evidence type="ECO:0000313" key="3">
    <source>
        <dbReference type="Proteomes" id="UP000590647"/>
    </source>
</evidence>
<accession>A0A7W9H5A6</accession>
<proteinExistence type="predicted"/>
<reference evidence="2 3" key="1">
    <citation type="submission" date="2020-08" db="EMBL/GenBank/DDBJ databases">
        <title>Sequencing the genomes of 1000 actinobacteria strains.</title>
        <authorList>
            <person name="Klenk H.-P."/>
        </authorList>
    </citation>
    <scope>NUCLEOTIDE SEQUENCE [LARGE SCALE GENOMIC DNA]</scope>
    <source>
        <strain evidence="2 3">DSM 40084</strain>
    </source>
</reference>
<dbReference type="Proteomes" id="UP000590647">
    <property type="component" value="Unassembled WGS sequence"/>
</dbReference>
<comment type="caution">
    <text evidence="2">The sequence shown here is derived from an EMBL/GenBank/DDBJ whole genome shotgun (WGS) entry which is preliminary data.</text>
</comment>
<dbReference type="AlphaFoldDB" id="A0A7W9H5A6"/>
<gene>
    <name evidence="2" type="ORF">HDA41_003819</name>
</gene>
<dbReference type="EMBL" id="JACHNE010000001">
    <property type="protein sequence ID" value="MBB5795855.1"/>
    <property type="molecule type" value="Genomic_DNA"/>
</dbReference>
<feature type="compositionally biased region" description="Basic and acidic residues" evidence="1">
    <location>
        <begin position="87"/>
        <end position="97"/>
    </location>
</feature>
<sequence>MPWSAFRERVPAYFYPEKDGPAPLTVPGSGLATPQRMTAYWSGQATCRDGVTQETCRGFQHADAALAATAHIAGPAPGRRPLRRGRGPADGRAHPGR</sequence>
<keyword evidence="3" id="KW-1185">Reference proteome</keyword>